<evidence type="ECO:0000313" key="2">
    <source>
        <dbReference type="Proteomes" id="UP001279660"/>
    </source>
</evidence>
<gene>
    <name evidence="1" type="ORF">SIL82_13200</name>
</gene>
<dbReference type="RefSeq" id="WP_154651235.1">
    <property type="nucleotide sequence ID" value="NZ_JAWXXV010000001.1"/>
</dbReference>
<keyword evidence="2" id="KW-1185">Reference proteome</keyword>
<protein>
    <submittedName>
        <fullName evidence="1">Uncharacterized protein</fullName>
    </submittedName>
</protein>
<name>A0ABU4PMM7_9SPHN</name>
<reference evidence="1 2" key="1">
    <citation type="submission" date="2023-11" db="EMBL/GenBank/DDBJ databases">
        <title>MicrobeMod: A computational toolkit for identifying prokaryotic methylation and restriction-modification with nanopore sequencing.</title>
        <authorList>
            <person name="Crits-Christoph A."/>
            <person name="Kang S.C."/>
            <person name="Lee H."/>
            <person name="Ostrov N."/>
        </authorList>
    </citation>
    <scope>NUCLEOTIDE SEQUENCE [LARGE SCALE GENOMIC DNA]</scope>
    <source>
        <strain evidence="1 2">ATCC 14820</strain>
    </source>
</reference>
<dbReference type="Proteomes" id="UP001279660">
    <property type="component" value="Unassembled WGS sequence"/>
</dbReference>
<accession>A0ABU4PMM7</accession>
<sequence>MIIWLRLDDILVFEGEADAAPPAGSIVEFRIAETVGAIPKGSLASATVSANHPARYDFDTIAPKLIVELIICEPHLCLD</sequence>
<evidence type="ECO:0000313" key="1">
    <source>
        <dbReference type="EMBL" id="MDX5985219.1"/>
    </source>
</evidence>
<proteinExistence type="predicted"/>
<comment type="caution">
    <text evidence="1">The sequence shown here is derived from an EMBL/GenBank/DDBJ whole genome shotgun (WGS) entry which is preliminary data.</text>
</comment>
<dbReference type="EMBL" id="JAWXXV010000001">
    <property type="protein sequence ID" value="MDX5985219.1"/>
    <property type="molecule type" value="Genomic_DNA"/>
</dbReference>
<organism evidence="1 2">
    <name type="scientific">Sphingomonas echinoides</name>
    <dbReference type="NCBI Taxonomy" id="59803"/>
    <lineage>
        <taxon>Bacteria</taxon>
        <taxon>Pseudomonadati</taxon>
        <taxon>Pseudomonadota</taxon>
        <taxon>Alphaproteobacteria</taxon>
        <taxon>Sphingomonadales</taxon>
        <taxon>Sphingomonadaceae</taxon>
        <taxon>Sphingomonas</taxon>
    </lineage>
</organism>